<name>A0A0W8FVM4_9ZZZZ</name>
<keyword evidence="9" id="KW-0862">Zinc</keyword>
<evidence type="ECO:0000256" key="1">
    <source>
        <dbReference type="ARBA" id="ARBA00001947"/>
    </source>
</evidence>
<keyword evidence="8 11" id="KW-0378">Hydrolase</keyword>
<comment type="similarity">
    <text evidence="3">Belongs to the metallo-dependent hydrolases superfamily. Hydantoinase/dihydropyrimidinase family.</text>
</comment>
<dbReference type="InterPro" id="IPR011059">
    <property type="entry name" value="Metal-dep_hydrolase_composite"/>
</dbReference>
<feature type="domain" description="Amidohydrolase-related" evidence="10">
    <location>
        <begin position="72"/>
        <end position="457"/>
    </location>
</feature>
<dbReference type="InterPro" id="IPR050138">
    <property type="entry name" value="DHOase/Allantoinase_Hydrolase"/>
</dbReference>
<sequence>MKKLRNIFINTKENKLRLAEIVFSDKIEEIKFLSDEFDWNDIKDKKLLDEFKSKYKKENMDKNSIDGNFYLLMPGAIDPHVHFDTPGFEFREDFEHASTAAAYGGVTTIIDMPCTSLPPVTDVKNFTTKLEAVKNRSLIDFAFWGGIRSQDFNDLDKLEKQVMELSEAGVAGYKVYVISGMEEFSDLTYKQIEQASKIVKQTGKPMSVHAEDKSLVVSRREAFQKENKNSWKEYCTARDVEAEQVAIEHIKNISEKTGCRIHVVHLSSKAGMELVRTASKQNINLTSETCPHYLYFTQQDFENDKIKNYLKTAPPVKFEEDKNALWEALSNDELEFVTTDHAGCNPNEEKISDNFWKVYGGIPGVEHRVSFLFSEGFLKKRLTIEQTIKLLSTNAAKFFNLTDKGELKKDKDADFVSIDLWNSQVVSEEDMHSKGKYTPFEGVTFSAVVKQTYLRGEEIMNRDENKFGNIGYGKFIKVE</sequence>
<evidence type="ECO:0000256" key="3">
    <source>
        <dbReference type="ARBA" id="ARBA00008829"/>
    </source>
</evidence>
<evidence type="ECO:0000259" key="10">
    <source>
        <dbReference type="Pfam" id="PF01979"/>
    </source>
</evidence>
<dbReference type="InterPro" id="IPR017593">
    <property type="entry name" value="Allantoinase"/>
</dbReference>
<evidence type="ECO:0000313" key="11">
    <source>
        <dbReference type="EMBL" id="KUG24782.1"/>
    </source>
</evidence>
<dbReference type="SUPFAM" id="SSF51556">
    <property type="entry name" value="Metallo-dependent hydrolases"/>
    <property type="match status" value="1"/>
</dbReference>
<comment type="cofactor">
    <cofactor evidence="1">
        <name>Zn(2+)</name>
        <dbReference type="ChEBI" id="CHEBI:29105"/>
    </cofactor>
</comment>
<dbReference type="NCBIfam" id="TIGR00857">
    <property type="entry name" value="pyrC_multi"/>
    <property type="match status" value="1"/>
</dbReference>
<dbReference type="GO" id="GO:0050897">
    <property type="term" value="F:cobalt ion binding"/>
    <property type="evidence" value="ECO:0007669"/>
    <property type="project" value="InterPro"/>
</dbReference>
<evidence type="ECO:0000256" key="2">
    <source>
        <dbReference type="ARBA" id="ARBA00004968"/>
    </source>
</evidence>
<evidence type="ECO:0000256" key="8">
    <source>
        <dbReference type="ARBA" id="ARBA00022801"/>
    </source>
</evidence>
<dbReference type="InterPro" id="IPR006680">
    <property type="entry name" value="Amidohydro-rel"/>
</dbReference>
<dbReference type="GO" id="GO:0005737">
    <property type="term" value="C:cytoplasm"/>
    <property type="evidence" value="ECO:0007669"/>
    <property type="project" value="TreeGrafter"/>
</dbReference>
<evidence type="ECO:0000256" key="7">
    <source>
        <dbReference type="ARBA" id="ARBA00022723"/>
    </source>
</evidence>
<proteinExistence type="inferred from homology"/>
<dbReference type="GO" id="GO:0004038">
    <property type="term" value="F:allantoinase activity"/>
    <property type="evidence" value="ECO:0007669"/>
    <property type="project" value="UniProtKB-EC"/>
</dbReference>
<dbReference type="EC" id="3.5.2.5" evidence="6"/>
<dbReference type="PANTHER" id="PTHR43668">
    <property type="entry name" value="ALLANTOINASE"/>
    <property type="match status" value="1"/>
</dbReference>
<accession>A0A0W8FVM4</accession>
<dbReference type="InterPro" id="IPR032466">
    <property type="entry name" value="Metal_Hydrolase"/>
</dbReference>
<dbReference type="GO" id="GO:0008270">
    <property type="term" value="F:zinc ion binding"/>
    <property type="evidence" value="ECO:0007669"/>
    <property type="project" value="InterPro"/>
</dbReference>
<evidence type="ECO:0000256" key="6">
    <source>
        <dbReference type="ARBA" id="ARBA00012863"/>
    </source>
</evidence>
<comment type="pathway">
    <text evidence="2">Nitrogen metabolism; (S)-allantoin degradation; allantoate from (S)-allantoin: step 1/1.</text>
</comment>
<dbReference type="Gene3D" id="3.20.20.140">
    <property type="entry name" value="Metal-dependent hydrolases"/>
    <property type="match status" value="1"/>
</dbReference>
<dbReference type="PANTHER" id="PTHR43668:SF2">
    <property type="entry name" value="ALLANTOINASE"/>
    <property type="match status" value="1"/>
</dbReference>
<evidence type="ECO:0000256" key="5">
    <source>
        <dbReference type="ARBA" id="ARBA00011881"/>
    </source>
</evidence>
<dbReference type="GO" id="GO:0006145">
    <property type="term" value="P:purine nucleobase catabolic process"/>
    <property type="evidence" value="ECO:0007669"/>
    <property type="project" value="TreeGrafter"/>
</dbReference>
<dbReference type="Gene3D" id="2.30.40.10">
    <property type="entry name" value="Urease, subunit C, domain 1"/>
    <property type="match status" value="1"/>
</dbReference>
<dbReference type="AlphaFoldDB" id="A0A0W8FVM4"/>
<comment type="subunit">
    <text evidence="5">Homotetramer.</text>
</comment>
<dbReference type="Pfam" id="PF01979">
    <property type="entry name" value="Amidohydro_1"/>
    <property type="match status" value="1"/>
</dbReference>
<gene>
    <name evidence="11" type="ORF">ASZ90_005396</name>
</gene>
<protein>
    <recommendedName>
        <fullName evidence="6">allantoinase</fullName>
        <ecNumber evidence="6">3.5.2.5</ecNumber>
    </recommendedName>
</protein>
<dbReference type="FunFam" id="3.20.20.140:FF:000174">
    <property type="entry name" value="Dihydropyrimidinase-related protein 2"/>
    <property type="match status" value="1"/>
</dbReference>
<dbReference type="EMBL" id="LNQE01000818">
    <property type="protein sequence ID" value="KUG24782.1"/>
    <property type="molecule type" value="Genomic_DNA"/>
</dbReference>
<reference evidence="11" key="1">
    <citation type="journal article" date="2015" name="Proc. Natl. Acad. Sci. U.S.A.">
        <title>Networks of energetic and metabolic interactions define dynamics in microbial communities.</title>
        <authorList>
            <person name="Embree M."/>
            <person name="Liu J.K."/>
            <person name="Al-Bassam M.M."/>
            <person name="Zengler K."/>
        </authorList>
    </citation>
    <scope>NUCLEOTIDE SEQUENCE</scope>
</reference>
<dbReference type="NCBIfam" id="TIGR03178">
    <property type="entry name" value="allantoinase"/>
    <property type="match status" value="1"/>
</dbReference>
<evidence type="ECO:0000256" key="9">
    <source>
        <dbReference type="ARBA" id="ARBA00022833"/>
    </source>
</evidence>
<keyword evidence="7" id="KW-0479">Metal-binding</keyword>
<comment type="similarity">
    <text evidence="4">Belongs to the metallo-dependent hydrolases superfamily. Allantoinase family.</text>
</comment>
<dbReference type="SUPFAM" id="SSF51338">
    <property type="entry name" value="Composite domain of metallo-dependent hydrolases"/>
    <property type="match status" value="1"/>
</dbReference>
<organism evidence="11">
    <name type="scientific">hydrocarbon metagenome</name>
    <dbReference type="NCBI Taxonomy" id="938273"/>
    <lineage>
        <taxon>unclassified sequences</taxon>
        <taxon>metagenomes</taxon>
        <taxon>ecological metagenomes</taxon>
    </lineage>
</organism>
<evidence type="ECO:0000256" key="4">
    <source>
        <dbReference type="ARBA" id="ARBA00010368"/>
    </source>
</evidence>
<comment type="caution">
    <text evidence="11">The sequence shown here is derived from an EMBL/GenBank/DDBJ whole genome shotgun (WGS) entry which is preliminary data.</text>
</comment>
<dbReference type="GO" id="GO:0000256">
    <property type="term" value="P:allantoin catabolic process"/>
    <property type="evidence" value="ECO:0007669"/>
    <property type="project" value="InterPro"/>
</dbReference>